<dbReference type="Proteomes" id="UP000308652">
    <property type="component" value="Unassembled WGS sequence"/>
</dbReference>
<evidence type="ECO:0000313" key="2">
    <source>
        <dbReference type="EMBL" id="TFK32482.1"/>
    </source>
</evidence>
<keyword evidence="1" id="KW-0812">Transmembrane</keyword>
<name>A0A5C3LII3_9AGAR</name>
<protein>
    <submittedName>
        <fullName evidence="2">Uncharacterized protein</fullName>
    </submittedName>
</protein>
<dbReference type="AlphaFoldDB" id="A0A5C3LII3"/>
<proteinExistence type="predicted"/>
<keyword evidence="1" id="KW-0472">Membrane</keyword>
<organism evidence="2 3">
    <name type="scientific">Crucibulum laeve</name>
    <dbReference type="NCBI Taxonomy" id="68775"/>
    <lineage>
        <taxon>Eukaryota</taxon>
        <taxon>Fungi</taxon>
        <taxon>Dikarya</taxon>
        <taxon>Basidiomycota</taxon>
        <taxon>Agaricomycotina</taxon>
        <taxon>Agaricomycetes</taxon>
        <taxon>Agaricomycetidae</taxon>
        <taxon>Agaricales</taxon>
        <taxon>Agaricineae</taxon>
        <taxon>Nidulariaceae</taxon>
        <taxon>Crucibulum</taxon>
    </lineage>
</organism>
<accession>A0A5C3LII3</accession>
<evidence type="ECO:0000256" key="1">
    <source>
        <dbReference type="SAM" id="Phobius"/>
    </source>
</evidence>
<gene>
    <name evidence="2" type="ORF">BDQ12DRAFT_671024</name>
</gene>
<dbReference type="OrthoDB" id="2662502at2759"/>
<dbReference type="EMBL" id="ML213673">
    <property type="protein sequence ID" value="TFK32482.1"/>
    <property type="molecule type" value="Genomic_DNA"/>
</dbReference>
<keyword evidence="1" id="KW-1133">Transmembrane helix</keyword>
<feature type="transmembrane region" description="Helical" evidence="1">
    <location>
        <begin position="6"/>
        <end position="27"/>
    </location>
</feature>
<reference evidence="2 3" key="1">
    <citation type="journal article" date="2019" name="Nat. Ecol. Evol.">
        <title>Megaphylogeny resolves global patterns of mushroom evolution.</title>
        <authorList>
            <person name="Varga T."/>
            <person name="Krizsan K."/>
            <person name="Foldi C."/>
            <person name="Dima B."/>
            <person name="Sanchez-Garcia M."/>
            <person name="Sanchez-Ramirez S."/>
            <person name="Szollosi G.J."/>
            <person name="Szarkandi J.G."/>
            <person name="Papp V."/>
            <person name="Albert L."/>
            <person name="Andreopoulos W."/>
            <person name="Angelini C."/>
            <person name="Antonin V."/>
            <person name="Barry K.W."/>
            <person name="Bougher N.L."/>
            <person name="Buchanan P."/>
            <person name="Buyck B."/>
            <person name="Bense V."/>
            <person name="Catcheside P."/>
            <person name="Chovatia M."/>
            <person name="Cooper J."/>
            <person name="Damon W."/>
            <person name="Desjardin D."/>
            <person name="Finy P."/>
            <person name="Geml J."/>
            <person name="Haridas S."/>
            <person name="Hughes K."/>
            <person name="Justo A."/>
            <person name="Karasinski D."/>
            <person name="Kautmanova I."/>
            <person name="Kiss B."/>
            <person name="Kocsube S."/>
            <person name="Kotiranta H."/>
            <person name="LaButti K.M."/>
            <person name="Lechner B.E."/>
            <person name="Liimatainen K."/>
            <person name="Lipzen A."/>
            <person name="Lukacs Z."/>
            <person name="Mihaltcheva S."/>
            <person name="Morgado L.N."/>
            <person name="Niskanen T."/>
            <person name="Noordeloos M.E."/>
            <person name="Ohm R.A."/>
            <person name="Ortiz-Santana B."/>
            <person name="Ovrebo C."/>
            <person name="Racz N."/>
            <person name="Riley R."/>
            <person name="Savchenko A."/>
            <person name="Shiryaev A."/>
            <person name="Soop K."/>
            <person name="Spirin V."/>
            <person name="Szebenyi C."/>
            <person name="Tomsovsky M."/>
            <person name="Tulloss R.E."/>
            <person name="Uehling J."/>
            <person name="Grigoriev I.V."/>
            <person name="Vagvolgyi C."/>
            <person name="Papp T."/>
            <person name="Martin F.M."/>
            <person name="Miettinen O."/>
            <person name="Hibbett D.S."/>
            <person name="Nagy L.G."/>
        </authorList>
    </citation>
    <scope>NUCLEOTIDE SEQUENCE [LARGE SCALE GENOMIC DNA]</scope>
    <source>
        <strain evidence="2 3">CBS 166.37</strain>
    </source>
</reference>
<keyword evidence="3" id="KW-1185">Reference proteome</keyword>
<dbReference type="PROSITE" id="PS50007">
    <property type="entry name" value="PIPLC_X_DOMAIN"/>
    <property type="match status" value="1"/>
</dbReference>
<sequence>MTIFIAAFNMICVACYFHLLSTIRTIFKGYKLGILAQCLYQDYRGNTLDLEDGFLWSLLLVKPQHDDAAGNEDLNSIVPPATYQHTLKMGCRSLSIKFVFALSSAPQWTIIHQGLNFYRYSQLQHLLGQLAQPRHNRN</sequence>
<evidence type="ECO:0000313" key="3">
    <source>
        <dbReference type="Proteomes" id="UP000308652"/>
    </source>
</evidence>